<dbReference type="Pfam" id="PF13624">
    <property type="entry name" value="SurA_N_3"/>
    <property type="match status" value="1"/>
</dbReference>
<protein>
    <submittedName>
        <fullName evidence="4">Parvulin peptidyl-prolyl isomerase</fullName>
    </submittedName>
</protein>
<dbReference type="InterPro" id="IPR027304">
    <property type="entry name" value="Trigger_fact/SurA_dom_sf"/>
</dbReference>
<dbReference type="RefSeq" id="WP_169384026.1">
    <property type="nucleotide sequence ID" value="NZ_JAAXLA010000059.1"/>
</dbReference>
<name>A0ABX1SJ66_9PSEU</name>
<sequence>MPTSRRGRLLAAVLALVLLAGAAGVAWWRITALPSDAAFRYDGHVVTIDQLDQRIDALRALYGVEQPQDPGKADTFRRDVAKSVAVSEILDKAAADRQIVVADKQVEDTLGRYVEQQFGPGGNDAFVKALGNVGTSESAVRDEIRRQLTVSQLMQQVVGTITISDADLKAAYDQRKGTLGTPEKRTLRNIVVASQQDAQSVLDQLKAGTPIEQVAATRSLDASTRDKGGSLGEVARADLEQPVGDAAFGVGSGQFYGPVQGAHGWNVGRVDAITPFVPATYEQVADGLRQALKVERSLAVWRGWLGQQIHDAGVEYADAYRPADPDAVPSIESVGAPAGGEPPR</sequence>
<dbReference type="Gene3D" id="1.10.4030.10">
    <property type="entry name" value="Porin chaperone SurA, peptide-binding domain"/>
    <property type="match status" value="1"/>
</dbReference>
<evidence type="ECO:0000259" key="3">
    <source>
        <dbReference type="PROSITE" id="PS50198"/>
    </source>
</evidence>
<dbReference type="EMBL" id="JAAXLA010000059">
    <property type="protein sequence ID" value="NMI00558.1"/>
    <property type="molecule type" value="Genomic_DNA"/>
</dbReference>
<dbReference type="InterPro" id="IPR050245">
    <property type="entry name" value="PrsA_foldase"/>
</dbReference>
<dbReference type="PANTHER" id="PTHR47245:SF2">
    <property type="entry name" value="PEPTIDYL-PROLYL CIS-TRANS ISOMERASE HP_0175-RELATED"/>
    <property type="match status" value="1"/>
</dbReference>
<organism evidence="4 5">
    <name type="scientific">Pseudonocardia acidicola</name>
    <dbReference type="NCBI Taxonomy" id="2724939"/>
    <lineage>
        <taxon>Bacteria</taxon>
        <taxon>Bacillati</taxon>
        <taxon>Actinomycetota</taxon>
        <taxon>Actinomycetes</taxon>
        <taxon>Pseudonocardiales</taxon>
        <taxon>Pseudonocardiaceae</taxon>
        <taxon>Pseudonocardia</taxon>
    </lineage>
</organism>
<proteinExistence type="predicted"/>
<evidence type="ECO:0000256" key="1">
    <source>
        <dbReference type="PROSITE-ProRule" id="PRU00278"/>
    </source>
</evidence>
<evidence type="ECO:0000313" key="5">
    <source>
        <dbReference type="Proteomes" id="UP000820669"/>
    </source>
</evidence>
<dbReference type="Pfam" id="PF13145">
    <property type="entry name" value="Rotamase_2"/>
    <property type="match status" value="1"/>
</dbReference>
<dbReference type="PROSITE" id="PS50198">
    <property type="entry name" value="PPIC_PPIASE_2"/>
    <property type="match status" value="1"/>
</dbReference>
<accession>A0ABX1SJ66</accession>
<dbReference type="PANTHER" id="PTHR47245">
    <property type="entry name" value="PEPTIDYLPROLYL ISOMERASE"/>
    <property type="match status" value="1"/>
</dbReference>
<dbReference type="SUPFAM" id="SSF54534">
    <property type="entry name" value="FKBP-like"/>
    <property type="match status" value="1"/>
</dbReference>
<dbReference type="Proteomes" id="UP000820669">
    <property type="component" value="Unassembled WGS sequence"/>
</dbReference>
<dbReference type="InterPro" id="IPR000297">
    <property type="entry name" value="PPIase_PpiC"/>
</dbReference>
<feature type="region of interest" description="Disordered" evidence="2">
    <location>
        <begin position="324"/>
        <end position="344"/>
    </location>
</feature>
<gene>
    <name evidence="4" type="ORF">HF526_25085</name>
</gene>
<evidence type="ECO:0000313" key="4">
    <source>
        <dbReference type="EMBL" id="NMI00558.1"/>
    </source>
</evidence>
<keyword evidence="1 4" id="KW-0413">Isomerase</keyword>
<keyword evidence="1" id="KW-0697">Rotamase</keyword>
<keyword evidence="5" id="KW-1185">Reference proteome</keyword>
<dbReference type="InterPro" id="IPR046357">
    <property type="entry name" value="PPIase_dom_sf"/>
</dbReference>
<feature type="domain" description="PpiC" evidence="3">
    <location>
        <begin position="182"/>
        <end position="272"/>
    </location>
</feature>
<evidence type="ECO:0000256" key="2">
    <source>
        <dbReference type="SAM" id="MobiDB-lite"/>
    </source>
</evidence>
<reference evidence="4 5" key="1">
    <citation type="submission" date="2020-04" db="EMBL/GenBank/DDBJ databases">
        <authorList>
            <person name="Klaysubun C."/>
            <person name="Duangmal K."/>
            <person name="Lipun K."/>
        </authorList>
    </citation>
    <scope>NUCLEOTIDE SEQUENCE [LARGE SCALE GENOMIC DNA]</scope>
    <source>
        <strain evidence="4 5">K10HN5</strain>
    </source>
</reference>
<dbReference type="Gene3D" id="3.10.50.40">
    <property type="match status" value="1"/>
</dbReference>
<dbReference type="GO" id="GO:0016853">
    <property type="term" value="F:isomerase activity"/>
    <property type="evidence" value="ECO:0007669"/>
    <property type="project" value="UniProtKB-KW"/>
</dbReference>
<dbReference type="SUPFAM" id="SSF109998">
    <property type="entry name" value="Triger factor/SurA peptide-binding domain-like"/>
    <property type="match status" value="1"/>
</dbReference>
<comment type="caution">
    <text evidence="4">The sequence shown here is derived from an EMBL/GenBank/DDBJ whole genome shotgun (WGS) entry which is preliminary data.</text>
</comment>